<dbReference type="GO" id="GO:0005524">
    <property type="term" value="F:ATP binding"/>
    <property type="evidence" value="ECO:0007669"/>
    <property type="project" value="UniProtKB-KW"/>
</dbReference>
<evidence type="ECO:0000313" key="6">
    <source>
        <dbReference type="EMBL" id="HIV63123.1"/>
    </source>
</evidence>
<dbReference type="EMBL" id="DXIE01000058">
    <property type="protein sequence ID" value="HIV63123.1"/>
    <property type="molecule type" value="Genomic_DNA"/>
</dbReference>
<evidence type="ECO:0000313" key="7">
    <source>
        <dbReference type="Proteomes" id="UP000886808"/>
    </source>
</evidence>
<comment type="catalytic activity">
    <reaction evidence="5">
        <text>(6S)-5-formyl-5,6,7,8-tetrahydrofolate + ATP = (6R)-5,10-methenyltetrahydrofolate + ADP + phosphate</text>
        <dbReference type="Rhea" id="RHEA:10488"/>
        <dbReference type="ChEBI" id="CHEBI:30616"/>
        <dbReference type="ChEBI" id="CHEBI:43474"/>
        <dbReference type="ChEBI" id="CHEBI:57455"/>
        <dbReference type="ChEBI" id="CHEBI:57457"/>
        <dbReference type="ChEBI" id="CHEBI:456216"/>
        <dbReference type="EC" id="6.3.3.2"/>
    </reaction>
</comment>
<evidence type="ECO:0000256" key="3">
    <source>
        <dbReference type="ARBA" id="ARBA00022840"/>
    </source>
</evidence>
<dbReference type="GO" id="GO:0009396">
    <property type="term" value="P:folic acid-containing compound biosynthetic process"/>
    <property type="evidence" value="ECO:0007669"/>
    <property type="project" value="TreeGrafter"/>
</dbReference>
<dbReference type="EC" id="6.3.3.2" evidence="5"/>
<evidence type="ECO:0000256" key="4">
    <source>
        <dbReference type="PIRSR" id="PIRSR006806-1"/>
    </source>
</evidence>
<protein>
    <recommendedName>
        <fullName evidence="5">5-formyltetrahydrofolate cyclo-ligase</fullName>
        <ecNumber evidence="5">6.3.3.2</ecNumber>
    </recommendedName>
</protein>
<proteinExistence type="inferred from homology"/>
<name>A0A9D1PJ76_9FIRM</name>
<comment type="similarity">
    <text evidence="1 5">Belongs to the 5-formyltetrahydrofolate cyclo-ligase family.</text>
</comment>
<keyword evidence="3 4" id="KW-0067">ATP-binding</keyword>
<dbReference type="GO" id="GO:0030272">
    <property type="term" value="F:5-formyltetrahydrofolate cyclo-ligase activity"/>
    <property type="evidence" value="ECO:0007669"/>
    <property type="project" value="UniProtKB-EC"/>
</dbReference>
<gene>
    <name evidence="6" type="ORF">H9746_09860</name>
</gene>
<evidence type="ECO:0000256" key="1">
    <source>
        <dbReference type="ARBA" id="ARBA00010638"/>
    </source>
</evidence>
<evidence type="ECO:0000256" key="2">
    <source>
        <dbReference type="ARBA" id="ARBA00022741"/>
    </source>
</evidence>
<feature type="binding site" evidence="4">
    <location>
        <begin position="6"/>
        <end position="10"/>
    </location>
    <ligand>
        <name>ATP</name>
        <dbReference type="ChEBI" id="CHEBI:30616"/>
    </ligand>
</feature>
<keyword evidence="6" id="KW-0436">Ligase</keyword>
<dbReference type="NCBIfam" id="TIGR02727">
    <property type="entry name" value="MTHFS_bact"/>
    <property type="match status" value="1"/>
</dbReference>
<dbReference type="InterPro" id="IPR002698">
    <property type="entry name" value="FTHF_cligase"/>
</dbReference>
<feature type="binding site" evidence="4">
    <location>
        <begin position="134"/>
        <end position="142"/>
    </location>
    <ligand>
        <name>ATP</name>
        <dbReference type="ChEBI" id="CHEBI:30616"/>
    </ligand>
</feature>
<comment type="cofactor">
    <cofactor evidence="5">
        <name>Mg(2+)</name>
        <dbReference type="ChEBI" id="CHEBI:18420"/>
    </cofactor>
</comment>
<comment type="caution">
    <text evidence="6">The sequence shown here is derived from an EMBL/GenBank/DDBJ whole genome shotgun (WGS) entry which is preliminary data.</text>
</comment>
<dbReference type="Proteomes" id="UP000886808">
    <property type="component" value="Unassembled WGS sequence"/>
</dbReference>
<dbReference type="GO" id="GO:0046872">
    <property type="term" value="F:metal ion binding"/>
    <property type="evidence" value="ECO:0007669"/>
    <property type="project" value="UniProtKB-KW"/>
</dbReference>
<dbReference type="Pfam" id="PF01812">
    <property type="entry name" value="5-FTHF_cyc-lig"/>
    <property type="match status" value="1"/>
</dbReference>
<dbReference type="PIRSF" id="PIRSF006806">
    <property type="entry name" value="FTHF_cligase"/>
    <property type="match status" value="1"/>
</dbReference>
<dbReference type="PANTHER" id="PTHR23407:SF1">
    <property type="entry name" value="5-FORMYLTETRAHYDROFOLATE CYCLO-LIGASE"/>
    <property type="match status" value="1"/>
</dbReference>
<accession>A0A9D1PJ76</accession>
<reference evidence="6" key="1">
    <citation type="journal article" date="2021" name="PeerJ">
        <title>Extensive microbial diversity within the chicken gut microbiome revealed by metagenomics and culture.</title>
        <authorList>
            <person name="Gilroy R."/>
            <person name="Ravi A."/>
            <person name="Getino M."/>
            <person name="Pursley I."/>
            <person name="Horton D.L."/>
            <person name="Alikhan N.F."/>
            <person name="Baker D."/>
            <person name="Gharbi K."/>
            <person name="Hall N."/>
            <person name="Watson M."/>
            <person name="Adriaenssens E.M."/>
            <person name="Foster-Nyarko E."/>
            <person name="Jarju S."/>
            <person name="Secka A."/>
            <person name="Antonio M."/>
            <person name="Oren A."/>
            <person name="Chaudhuri R.R."/>
            <person name="La Ragione R."/>
            <person name="Hildebrand F."/>
            <person name="Pallen M.J."/>
        </authorList>
    </citation>
    <scope>NUCLEOTIDE SEQUENCE</scope>
    <source>
        <strain evidence="6">CHK193-4272</strain>
    </source>
</reference>
<sequence length="187" mass="21135">MCQQNKKLLRKKMKEQRNALSVYIRKANDEKIAENIIKSSIFKNAKSIFCYCSFYSEISTINIIKYALQNNKTVCVPKTIGNGIMTANKILSLDDLEIGNYGILEPNLNCEQTRENAIDLCIIPCLAADKNGHRLGYGGGYYDRFLAKTNAKKAILCYDDRILANVFAESHDIPCDFIFTESQVISI</sequence>
<keyword evidence="5" id="KW-0479">Metal-binding</keyword>
<dbReference type="InterPro" id="IPR037171">
    <property type="entry name" value="NagB/RpiA_transferase-like"/>
</dbReference>
<feature type="binding site" evidence="4">
    <location>
        <position position="57"/>
    </location>
    <ligand>
        <name>substrate</name>
    </ligand>
</feature>
<organism evidence="6 7">
    <name type="scientific">Candidatus Butyricicoccus avistercoris</name>
    <dbReference type="NCBI Taxonomy" id="2838518"/>
    <lineage>
        <taxon>Bacteria</taxon>
        <taxon>Bacillati</taxon>
        <taxon>Bacillota</taxon>
        <taxon>Clostridia</taxon>
        <taxon>Eubacteriales</taxon>
        <taxon>Butyricicoccaceae</taxon>
        <taxon>Butyricicoccus</taxon>
    </lineage>
</organism>
<keyword evidence="2 4" id="KW-0547">Nucleotide-binding</keyword>
<dbReference type="Gene3D" id="3.40.50.10420">
    <property type="entry name" value="NagB/RpiA/CoA transferase-like"/>
    <property type="match status" value="1"/>
</dbReference>
<dbReference type="GO" id="GO:0035999">
    <property type="term" value="P:tetrahydrofolate interconversion"/>
    <property type="evidence" value="ECO:0007669"/>
    <property type="project" value="TreeGrafter"/>
</dbReference>
<evidence type="ECO:0000256" key="5">
    <source>
        <dbReference type="RuleBase" id="RU361279"/>
    </source>
</evidence>
<dbReference type="AlphaFoldDB" id="A0A9D1PJ76"/>
<dbReference type="PANTHER" id="PTHR23407">
    <property type="entry name" value="ATPASE INHIBITOR/5-FORMYLTETRAHYDROFOLATE CYCLO-LIGASE"/>
    <property type="match status" value="1"/>
</dbReference>
<dbReference type="InterPro" id="IPR024185">
    <property type="entry name" value="FTHF_cligase-like_sf"/>
</dbReference>
<keyword evidence="5" id="KW-0460">Magnesium</keyword>
<dbReference type="SUPFAM" id="SSF100950">
    <property type="entry name" value="NagB/RpiA/CoA transferase-like"/>
    <property type="match status" value="1"/>
</dbReference>
<reference evidence="6" key="2">
    <citation type="submission" date="2021-04" db="EMBL/GenBank/DDBJ databases">
        <authorList>
            <person name="Gilroy R."/>
        </authorList>
    </citation>
    <scope>NUCLEOTIDE SEQUENCE</scope>
    <source>
        <strain evidence="6">CHK193-4272</strain>
    </source>
</reference>